<accession>J0H1I1</accession>
<evidence type="ECO:0000313" key="2">
    <source>
        <dbReference type="Proteomes" id="UP000005092"/>
    </source>
</evidence>
<dbReference type="Proteomes" id="UP000005092">
    <property type="component" value="Unassembled WGS sequence"/>
</dbReference>
<dbReference type="AlphaFoldDB" id="J0H1I1"/>
<gene>
    <name evidence="1" type="ORF">Rleg9DRAFT_2661</name>
</gene>
<sequence length="335" mass="36950">MTSKTAIDRIRESAGSMAVGDASDGIITAAITIADRLYIVKEKAIYRIALADEIDPKRTRSDIPNTQQLIVNAGSDSEIVRRILLTAEELFKKDRLLSSIDLDEARLASLEVLKFVIAANEVSQIYKSAKMAAEAGISSPKDMSFKLPAIPGIEARATTFIQKCDHSFQAIYKLCSIFYTEAEMRKAGKWLDGFVAVLHSRLEAGDKFIEFATALATIGKQVRNVRHCIEHPKKNQRIIVQDYRLTPSRELAEPTIQVIHDTSASGPEPFGAFMEGVVSQLLDGVEFLIAYLASRNIESPGNIPVFVAEVPENQRRNGVRYGYLIDFGGSVSRLG</sequence>
<organism evidence="1 2">
    <name type="scientific">Rhizobium leguminosarum bv. trifolii WSM597</name>
    <dbReference type="NCBI Taxonomy" id="754764"/>
    <lineage>
        <taxon>Bacteria</taxon>
        <taxon>Pseudomonadati</taxon>
        <taxon>Pseudomonadota</taxon>
        <taxon>Alphaproteobacteria</taxon>
        <taxon>Hyphomicrobiales</taxon>
        <taxon>Rhizobiaceae</taxon>
        <taxon>Rhizobium/Agrobacterium group</taxon>
        <taxon>Rhizobium</taxon>
    </lineage>
</organism>
<dbReference type="EMBL" id="JH719381">
    <property type="protein sequence ID" value="EJB03820.1"/>
    <property type="molecule type" value="Genomic_DNA"/>
</dbReference>
<protein>
    <submittedName>
        <fullName evidence="1">Uncharacterized protein</fullName>
    </submittedName>
</protein>
<dbReference type="RefSeq" id="WP_003588005.1">
    <property type="nucleotide sequence ID" value="NZ_JH719381.1"/>
</dbReference>
<dbReference type="OrthoDB" id="7605129at2"/>
<evidence type="ECO:0000313" key="1">
    <source>
        <dbReference type="EMBL" id="EJB03820.1"/>
    </source>
</evidence>
<reference evidence="1 2" key="1">
    <citation type="submission" date="2012-02" db="EMBL/GenBank/DDBJ databases">
        <title>Improved High-Quality Draft Sequence of Rhizobium leguminosarum bv. trifolii WSM597.</title>
        <authorList>
            <consortium name="US DOE Joint Genome Institute"/>
            <person name="Lucas S."/>
            <person name="Han J."/>
            <person name="Lapidus A."/>
            <person name="Cheng J.-F."/>
            <person name="Goodwin L."/>
            <person name="Pitluck S."/>
            <person name="Peters L."/>
            <person name="Ovchinnikova G."/>
            <person name="Held B."/>
            <person name="Detter J.C."/>
            <person name="Han C."/>
            <person name="Tapia R."/>
            <person name="Land M."/>
            <person name="Hauser L."/>
            <person name="Kyrpides N."/>
            <person name="Ivanova N."/>
            <person name="Pagani I."/>
            <person name="Brau L."/>
            <person name="Yates R."/>
            <person name="O'Hara G."/>
            <person name="Rui T."/>
            <person name="Howieson J."/>
            <person name="Reeve W."/>
            <person name="Woyke T."/>
        </authorList>
    </citation>
    <scope>NUCLEOTIDE SEQUENCE [LARGE SCALE GENOMIC DNA]</scope>
    <source>
        <strain evidence="1 2">WSM597</strain>
    </source>
</reference>
<name>J0H1I1_RHILT</name>
<dbReference type="HOGENOM" id="CLU_073541_0_0_5"/>
<proteinExistence type="predicted"/>